<reference evidence="1" key="2">
    <citation type="journal article" date="2023" name="BMC Genomics">
        <title>Pest status, molecular evolution, and epigenetic factors derived from the genome assembly of Frankliniella fusca, a thysanopteran phytovirus vector.</title>
        <authorList>
            <person name="Catto M.A."/>
            <person name="Labadie P.E."/>
            <person name="Jacobson A.L."/>
            <person name="Kennedy G.G."/>
            <person name="Srinivasan R."/>
            <person name="Hunt B.G."/>
        </authorList>
    </citation>
    <scope>NUCLEOTIDE SEQUENCE</scope>
    <source>
        <strain evidence="1">PL_HMW_Pooled</strain>
    </source>
</reference>
<comment type="caution">
    <text evidence="1">The sequence shown here is derived from an EMBL/GenBank/DDBJ whole genome shotgun (WGS) entry which is preliminary data.</text>
</comment>
<proteinExistence type="predicted"/>
<accession>A0AAE1HRG0</accession>
<sequence>MPWLPVNAVCRLFVFHACRNRLISLARLWKGHPLTVLKCFWTIVLFFLLSQVPWEIEYFEAEPTPYFSLVSALHHPNFAYTIHRPVLTCKCCFTHHPSHGFHQSGYEVQRKYSAVGSLIKNRRGSVLYHEV</sequence>
<name>A0AAE1HRG0_9NEOP</name>
<evidence type="ECO:0000313" key="1">
    <source>
        <dbReference type="EMBL" id="KAK3926038.1"/>
    </source>
</evidence>
<keyword evidence="2" id="KW-1185">Reference proteome</keyword>
<gene>
    <name evidence="1" type="ORF">KUF71_014287</name>
</gene>
<dbReference type="EMBL" id="JAHWGI010001242">
    <property type="protein sequence ID" value="KAK3926038.1"/>
    <property type="molecule type" value="Genomic_DNA"/>
</dbReference>
<organism evidence="1 2">
    <name type="scientific">Frankliniella fusca</name>
    <dbReference type="NCBI Taxonomy" id="407009"/>
    <lineage>
        <taxon>Eukaryota</taxon>
        <taxon>Metazoa</taxon>
        <taxon>Ecdysozoa</taxon>
        <taxon>Arthropoda</taxon>
        <taxon>Hexapoda</taxon>
        <taxon>Insecta</taxon>
        <taxon>Pterygota</taxon>
        <taxon>Neoptera</taxon>
        <taxon>Paraneoptera</taxon>
        <taxon>Thysanoptera</taxon>
        <taxon>Terebrantia</taxon>
        <taxon>Thripoidea</taxon>
        <taxon>Thripidae</taxon>
        <taxon>Frankliniella</taxon>
    </lineage>
</organism>
<dbReference type="Proteomes" id="UP001219518">
    <property type="component" value="Unassembled WGS sequence"/>
</dbReference>
<evidence type="ECO:0000313" key="2">
    <source>
        <dbReference type="Proteomes" id="UP001219518"/>
    </source>
</evidence>
<protein>
    <submittedName>
        <fullName evidence="1">Replicase polyprotein 1ab</fullName>
    </submittedName>
</protein>
<reference evidence="1" key="1">
    <citation type="submission" date="2021-07" db="EMBL/GenBank/DDBJ databases">
        <authorList>
            <person name="Catto M.A."/>
            <person name="Jacobson A."/>
            <person name="Kennedy G."/>
            <person name="Labadie P."/>
            <person name="Hunt B.G."/>
            <person name="Srinivasan R."/>
        </authorList>
    </citation>
    <scope>NUCLEOTIDE SEQUENCE</scope>
    <source>
        <strain evidence="1">PL_HMW_Pooled</strain>
        <tissue evidence="1">Head</tissue>
    </source>
</reference>
<dbReference type="AlphaFoldDB" id="A0AAE1HRG0"/>